<accession>A0A5C8JA42</accession>
<sequence>MWLVLTLLFSLQMQPGHVFYEAKHRHADTNRELQLEQGIEVASAQGVLHEMNINFITAVILFLLLSVVLFTRKVEFFTGHFSLAANYWGCIVPQGP</sequence>
<dbReference type="Proteomes" id="UP000321926">
    <property type="component" value="Unassembled WGS sequence"/>
</dbReference>
<dbReference type="AlphaFoldDB" id="A0A5C8JA42"/>
<evidence type="ECO:0000313" key="2">
    <source>
        <dbReference type="EMBL" id="TXK33843.1"/>
    </source>
</evidence>
<reference evidence="2 3" key="1">
    <citation type="submission" date="2019-08" db="EMBL/GenBank/DDBJ databases">
        <authorList>
            <person name="Shi S."/>
        </authorList>
    </citation>
    <scope>NUCLEOTIDE SEQUENCE [LARGE SCALE GENOMIC DNA]</scope>
    <source>
        <strain evidence="2 3">GY10130</strain>
    </source>
</reference>
<gene>
    <name evidence="2" type="ORF">FVR03_18335</name>
</gene>
<organism evidence="2 3">
    <name type="scientific">Pontibacter qinzhouensis</name>
    <dbReference type="NCBI Taxonomy" id="2603253"/>
    <lineage>
        <taxon>Bacteria</taxon>
        <taxon>Pseudomonadati</taxon>
        <taxon>Bacteroidota</taxon>
        <taxon>Cytophagia</taxon>
        <taxon>Cytophagales</taxon>
        <taxon>Hymenobacteraceae</taxon>
        <taxon>Pontibacter</taxon>
    </lineage>
</organism>
<feature type="transmembrane region" description="Helical" evidence="1">
    <location>
        <begin position="53"/>
        <end position="71"/>
    </location>
</feature>
<dbReference type="EMBL" id="VRTY01000085">
    <property type="protein sequence ID" value="TXK33843.1"/>
    <property type="molecule type" value="Genomic_DNA"/>
</dbReference>
<keyword evidence="1" id="KW-0472">Membrane</keyword>
<evidence type="ECO:0000256" key="1">
    <source>
        <dbReference type="SAM" id="Phobius"/>
    </source>
</evidence>
<protein>
    <submittedName>
        <fullName evidence="2">Uncharacterized protein</fullName>
    </submittedName>
</protein>
<keyword evidence="1" id="KW-1133">Transmembrane helix</keyword>
<dbReference type="RefSeq" id="WP_147923225.1">
    <property type="nucleotide sequence ID" value="NZ_VRTY01000085.1"/>
</dbReference>
<proteinExistence type="predicted"/>
<comment type="caution">
    <text evidence="2">The sequence shown here is derived from an EMBL/GenBank/DDBJ whole genome shotgun (WGS) entry which is preliminary data.</text>
</comment>
<keyword evidence="1" id="KW-0812">Transmembrane</keyword>
<name>A0A5C8JA42_9BACT</name>
<keyword evidence="3" id="KW-1185">Reference proteome</keyword>
<evidence type="ECO:0000313" key="3">
    <source>
        <dbReference type="Proteomes" id="UP000321926"/>
    </source>
</evidence>